<name>A0A948TGH5_9GAMM</name>
<dbReference type="InterPro" id="IPR027417">
    <property type="entry name" value="P-loop_NTPase"/>
</dbReference>
<dbReference type="PANTHER" id="PTHR43210:SF5">
    <property type="entry name" value="DETHIOBIOTIN SYNTHETASE"/>
    <property type="match status" value="1"/>
</dbReference>
<organism evidence="2 3">
    <name type="scientific">Candidatus Anaerobiospirillum pullicola</name>
    <dbReference type="NCBI Taxonomy" id="2838451"/>
    <lineage>
        <taxon>Bacteria</taxon>
        <taxon>Pseudomonadati</taxon>
        <taxon>Pseudomonadota</taxon>
        <taxon>Gammaproteobacteria</taxon>
        <taxon>Aeromonadales</taxon>
        <taxon>Succinivibrionaceae</taxon>
        <taxon>Anaerobiospirillum</taxon>
    </lineage>
</organism>
<keyword evidence="1" id="KW-0093">Biotin biosynthesis</keyword>
<dbReference type="GO" id="GO:0004141">
    <property type="term" value="F:dethiobiotin synthase activity"/>
    <property type="evidence" value="ECO:0007669"/>
    <property type="project" value="InterPro"/>
</dbReference>
<protein>
    <submittedName>
        <fullName evidence="2">Dethiobiotin synthase</fullName>
    </submittedName>
</protein>
<dbReference type="GO" id="GO:0005829">
    <property type="term" value="C:cytosol"/>
    <property type="evidence" value="ECO:0007669"/>
    <property type="project" value="TreeGrafter"/>
</dbReference>
<evidence type="ECO:0000313" key="2">
    <source>
        <dbReference type="EMBL" id="MBU3844611.1"/>
    </source>
</evidence>
<dbReference type="PIRSF" id="PIRSF006755">
    <property type="entry name" value="DTB_synth"/>
    <property type="match status" value="1"/>
</dbReference>
<comment type="caution">
    <text evidence="2">The sequence shown here is derived from an EMBL/GenBank/DDBJ whole genome shotgun (WGS) entry which is preliminary data.</text>
</comment>
<evidence type="ECO:0000313" key="3">
    <source>
        <dbReference type="Proteomes" id="UP000733611"/>
    </source>
</evidence>
<dbReference type="Pfam" id="PF13500">
    <property type="entry name" value="AAA_26"/>
    <property type="match status" value="1"/>
</dbReference>
<dbReference type="PANTHER" id="PTHR43210">
    <property type="entry name" value="DETHIOBIOTIN SYNTHETASE"/>
    <property type="match status" value="1"/>
</dbReference>
<gene>
    <name evidence="2" type="ORF">H9847_07070</name>
</gene>
<proteinExistence type="predicted"/>
<dbReference type="EMBL" id="JAHLFE010000143">
    <property type="protein sequence ID" value="MBU3844611.1"/>
    <property type="molecule type" value="Genomic_DNA"/>
</dbReference>
<sequence>MAGVILLGTEPRVGKTYASILLLQELLRLGQNPAYFKFAATGIASLERSEAAVVQASCRLDQNLNDMIPYYCTASGPVHLAARRAMHFINERAITERFAWSLATHSHIVVEGVGEVVSPLIMERDQVLLQEDLIFKLQLKVILIVRMSAAALNNSVLAVNYLKSISKSPCGIIINAFNEHNYAHLDSLDLIERCTQTPVLATIGKNSELMNLRCNLLYTLALPDDEEALDEAPE</sequence>
<dbReference type="InterPro" id="IPR004472">
    <property type="entry name" value="DTB_synth_BioD"/>
</dbReference>
<evidence type="ECO:0000256" key="1">
    <source>
        <dbReference type="ARBA" id="ARBA00022756"/>
    </source>
</evidence>
<dbReference type="GO" id="GO:0009102">
    <property type="term" value="P:biotin biosynthetic process"/>
    <property type="evidence" value="ECO:0007669"/>
    <property type="project" value="UniProtKB-KW"/>
</dbReference>
<dbReference type="SUPFAM" id="SSF52540">
    <property type="entry name" value="P-loop containing nucleoside triphosphate hydrolases"/>
    <property type="match status" value="1"/>
</dbReference>
<dbReference type="AlphaFoldDB" id="A0A948TGH5"/>
<accession>A0A948TGH5</accession>
<dbReference type="GO" id="GO:0000287">
    <property type="term" value="F:magnesium ion binding"/>
    <property type="evidence" value="ECO:0007669"/>
    <property type="project" value="InterPro"/>
</dbReference>
<reference evidence="2" key="2">
    <citation type="submission" date="2021-04" db="EMBL/GenBank/DDBJ databases">
        <authorList>
            <person name="Gilroy R."/>
        </authorList>
    </citation>
    <scope>NUCLEOTIDE SEQUENCE</scope>
    <source>
        <strain evidence="2">378</strain>
    </source>
</reference>
<dbReference type="Proteomes" id="UP000733611">
    <property type="component" value="Unassembled WGS sequence"/>
</dbReference>
<reference evidence="2" key="1">
    <citation type="journal article" date="2021" name="PeerJ">
        <title>Extensive microbial diversity within the chicken gut microbiome revealed by metagenomics and culture.</title>
        <authorList>
            <person name="Gilroy R."/>
            <person name="Ravi A."/>
            <person name="Getino M."/>
            <person name="Pursley I."/>
            <person name="Horton D.L."/>
            <person name="Alikhan N.F."/>
            <person name="Baker D."/>
            <person name="Gharbi K."/>
            <person name="Hall N."/>
            <person name="Watson M."/>
            <person name="Adriaenssens E.M."/>
            <person name="Foster-Nyarko E."/>
            <person name="Jarju S."/>
            <person name="Secka A."/>
            <person name="Antonio M."/>
            <person name="Oren A."/>
            <person name="Chaudhuri R.R."/>
            <person name="La Ragione R."/>
            <person name="Hildebrand F."/>
            <person name="Pallen M.J."/>
        </authorList>
    </citation>
    <scope>NUCLEOTIDE SEQUENCE</scope>
    <source>
        <strain evidence="2">378</strain>
    </source>
</reference>
<dbReference type="CDD" id="cd03109">
    <property type="entry name" value="DTBS"/>
    <property type="match status" value="1"/>
</dbReference>
<dbReference type="GO" id="GO:0005524">
    <property type="term" value="F:ATP binding"/>
    <property type="evidence" value="ECO:0007669"/>
    <property type="project" value="InterPro"/>
</dbReference>
<dbReference type="Gene3D" id="3.40.50.300">
    <property type="entry name" value="P-loop containing nucleotide triphosphate hydrolases"/>
    <property type="match status" value="1"/>
</dbReference>